<evidence type="ECO:0000313" key="6">
    <source>
        <dbReference type="RefSeq" id="XP_015522969.1"/>
    </source>
</evidence>
<name>A0A6J0C8R0_NEOLC</name>
<organism evidence="4 5">
    <name type="scientific">Neodiprion lecontei</name>
    <name type="common">Redheaded pine sawfly</name>
    <dbReference type="NCBI Taxonomy" id="441921"/>
    <lineage>
        <taxon>Eukaryota</taxon>
        <taxon>Metazoa</taxon>
        <taxon>Ecdysozoa</taxon>
        <taxon>Arthropoda</taxon>
        <taxon>Hexapoda</taxon>
        <taxon>Insecta</taxon>
        <taxon>Pterygota</taxon>
        <taxon>Neoptera</taxon>
        <taxon>Endopterygota</taxon>
        <taxon>Hymenoptera</taxon>
        <taxon>Tenthredinoidea</taxon>
        <taxon>Diprionidae</taxon>
        <taxon>Diprioninae</taxon>
        <taxon>Neodiprion</taxon>
    </lineage>
</organism>
<dbReference type="RefSeq" id="XP_015522968.1">
    <property type="nucleotide sequence ID" value="XM_015667482.1"/>
</dbReference>
<evidence type="ECO:0000256" key="2">
    <source>
        <dbReference type="ARBA" id="ARBA00022801"/>
    </source>
</evidence>
<dbReference type="Proteomes" id="UP000829291">
    <property type="component" value="Chromosome 1"/>
</dbReference>
<dbReference type="InterPro" id="IPR029058">
    <property type="entry name" value="AB_hydrolase_fold"/>
</dbReference>
<evidence type="ECO:0000313" key="5">
    <source>
        <dbReference type="RefSeq" id="XP_015522968.1"/>
    </source>
</evidence>
<dbReference type="GeneID" id="107226610"/>
<dbReference type="PANTHER" id="PTHR48070:SF6">
    <property type="entry name" value="ESTERASE OVCA2"/>
    <property type="match status" value="1"/>
</dbReference>
<protein>
    <submittedName>
        <fullName evidence="5 6">Ovarian cancer-associated gene 2 protein homolog</fullName>
    </submittedName>
</protein>
<dbReference type="Pfam" id="PF03959">
    <property type="entry name" value="FSH1"/>
    <property type="match status" value="1"/>
</dbReference>
<dbReference type="InterPro" id="IPR005645">
    <property type="entry name" value="FSH-like_dom"/>
</dbReference>
<dbReference type="GO" id="GO:0005634">
    <property type="term" value="C:nucleus"/>
    <property type="evidence" value="ECO:0007669"/>
    <property type="project" value="TreeGrafter"/>
</dbReference>
<dbReference type="AlphaFoldDB" id="A0A6J0C8R0"/>
<keyword evidence="2" id="KW-0378">Hydrolase</keyword>
<sequence>MTEVKKQLQVLALHGYYQSDVVFRGKIGSLRKAFKKEINFTFLRAPHKVPRDPSGKEAEEGAEAYGWWFNNKNSEFKATVSSPECVGLEESLRLVEKCFEEKGPFDGILGFSQGAAFSAILCAMQQQKLSPIRFNFAILISGFKSLCEPHSVFYNQQFSLPSLHIYGTTDQIIPTEMAEDLASLFTDATRLTHDGGHFIPSRKHLYNDFIQKMLTIKDDSANGSV</sequence>
<dbReference type="GO" id="GO:0005737">
    <property type="term" value="C:cytoplasm"/>
    <property type="evidence" value="ECO:0007669"/>
    <property type="project" value="TreeGrafter"/>
</dbReference>
<gene>
    <name evidence="5 6" type="primary">LOC107226610</name>
</gene>
<dbReference type="GO" id="GO:0032526">
    <property type="term" value="P:response to retinoic acid"/>
    <property type="evidence" value="ECO:0007669"/>
    <property type="project" value="TreeGrafter"/>
</dbReference>
<evidence type="ECO:0000313" key="4">
    <source>
        <dbReference type="Proteomes" id="UP000829291"/>
    </source>
</evidence>
<evidence type="ECO:0000256" key="1">
    <source>
        <dbReference type="ARBA" id="ARBA00005863"/>
    </source>
</evidence>
<feature type="domain" description="Serine hydrolase" evidence="3">
    <location>
        <begin position="6"/>
        <end position="204"/>
    </location>
</feature>
<dbReference type="OrthoDB" id="414698at2759"/>
<dbReference type="GO" id="GO:0016787">
    <property type="term" value="F:hydrolase activity"/>
    <property type="evidence" value="ECO:0007669"/>
    <property type="project" value="UniProtKB-KW"/>
</dbReference>
<dbReference type="SUPFAM" id="SSF53474">
    <property type="entry name" value="alpha/beta-Hydrolases"/>
    <property type="match status" value="1"/>
</dbReference>
<comment type="similarity">
    <text evidence="1">Belongs to the LovG family.</text>
</comment>
<proteinExistence type="inferred from homology"/>
<keyword evidence="4" id="KW-1185">Reference proteome</keyword>
<dbReference type="FunFam" id="3.40.50.1820:FF:000073">
    <property type="entry name" value="esterase OVCA2 isoform X6"/>
    <property type="match status" value="1"/>
</dbReference>
<dbReference type="RefSeq" id="XP_015522969.1">
    <property type="nucleotide sequence ID" value="XM_015667483.1"/>
</dbReference>
<dbReference type="Gene3D" id="3.40.50.1820">
    <property type="entry name" value="alpha/beta hydrolase"/>
    <property type="match status" value="1"/>
</dbReference>
<dbReference type="KEGG" id="nlo:107226610"/>
<reference evidence="5 6" key="1">
    <citation type="submission" date="2025-04" db="UniProtKB">
        <authorList>
            <consortium name="RefSeq"/>
        </authorList>
    </citation>
    <scope>IDENTIFICATION</scope>
    <source>
        <tissue evidence="5 6">Whole body</tissue>
    </source>
</reference>
<accession>A0A6J0C8R0</accession>
<evidence type="ECO:0000259" key="3">
    <source>
        <dbReference type="Pfam" id="PF03959"/>
    </source>
</evidence>
<dbReference type="InterPro" id="IPR050593">
    <property type="entry name" value="LovG"/>
</dbReference>
<dbReference type="PANTHER" id="PTHR48070">
    <property type="entry name" value="ESTERASE OVCA2"/>
    <property type="match status" value="1"/>
</dbReference>